<reference evidence="2 3" key="1">
    <citation type="submission" date="2020-06" db="EMBL/GenBank/DDBJ databases">
        <authorList>
            <person name="Li R."/>
            <person name="Bekaert M."/>
        </authorList>
    </citation>
    <scope>NUCLEOTIDE SEQUENCE [LARGE SCALE GENOMIC DNA]</scope>
    <source>
        <strain evidence="3">wild</strain>
    </source>
</reference>
<gene>
    <name evidence="2" type="ORF">MCOR_57089</name>
</gene>
<dbReference type="InterPro" id="IPR041249">
    <property type="entry name" value="HEPN_DZIP3"/>
</dbReference>
<name>A0A6J8EX58_MYTCO</name>
<evidence type="ECO:0000259" key="1">
    <source>
        <dbReference type="Pfam" id="PF18738"/>
    </source>
</evidence>
<dbReference type="AlphaFoldDB" id="A0A6J8EX58"/>
<organism evidence="2 3">
    <name type="scientific">Mytilus coruscus</name>
    <name type="common">Sea mussel</name>
    <dbReference type="NCBI Taxonomy" id="42192"/>
    <lineage>
        <taxon>Eukaryota</taxon>
        <taxon>Metazoa</taxon>
        <taxon>Spiralia</taxon>
        <taxon>Lophotrochozoa</taxon>
        <taxon>Mollusca</taxon>
        <taxon>Bivalvia</taxon>
        <taxon>Autobranchia</taxon>
        <taxon>Pteriomorphia</taxon>
        <taxon>Mytilida</taxon>
        <taxon>Mytiloidea</taxon>
        <taxon>Mytilidae</taxon>
        <taxon>Mytilinae</taxon>
        <taxon>Mytilus</taxon>
    </lineage>
</organism>
<accession>A0A6J8EX58</accession>
<proteinExistence type="predicted"/>
<feature type="domain" description="DZIP3-like HEPN" evidence="1">
    <location>
        <begin position="48"/>
        <end position="169"/>
    </location>
</feature>
<evidence type="ECO:0000313" key="3">
    <source>
        <dbReference type="Proteomes" id="UP000507470"/>
    </source>
</evidence>
<dbReference type="Proteomes" id="UP000507470">
    <property type="component" value="Unassembled WGS sequence"/>
</dbReference>
<protein>
    <recommendedName>
        <fullName evidence="1">DZIP3-like HEPN domain-containing protein</fullName>
    </recommendedName>
</protein>
<keyword evidence="3" id="KW-1185">Reference proteome</keyword>
<dbReference type="EMBL" id="CACVKT020010229">
    <property type="protein sequence ID" value="CAC5425249.1"/>
    <property type="molecule type" value="Genomic_DNA"/>
</dbReference>
<sequence length="209" mass="24297">MEATEESNYIRLWKLIKLANQVLADVLRGRLHPSSLKLNESLLRGNLKLDSHLIQILYPQVGEYRGDFSELDITHICTLLRYIGQIANSDDWKKEPEDTDRSIIANINRIRNIRNKYSHTSTNAIKDSEFDKIWTTLSQCVLELGNTTDYKKEIEYLFNCPIDPQFERKWKDLKGKMKVQGCSGLSVVLRITLNKPESMSKRLVKRVGW</sequence>
<evidence type="ECO:0000313" key="2">
    <source>
        <dbReference type="EMBL" id="CAC5425249.1"/>
    </source>
</evidence>
<dbReference type="Pfam" id="PF18738">
    <property type="entry name" value="HEPN_DZIP3"/>
    <property type="match status" value="1"/>
</dbReference>
<dbReference type="OrthoDB" id="6718656at2759"/>